<feature type="region of interest" description="Disordered" evidence="1">
    <location>
        <begin position="522"/>
        <end position="552"/>
    </location>
</feature>
<feature type="compositionally biased region" description="Polar residues" evidence="1">
    <location>
        <begin position="338"/>
        <end position="356"/>
    </location>
</feature>
<dbReference type="Proteomes" id="UP000655588">
    <property type="component" value="Unassembled WGS sequence"/>
</dbReference>
<gene>
    <name evidence="2" type="ORF">E2986_13898</name>
</gene>
<feature type="compositionally biased region" description="Polar residues" evidence="1">
    <location>
        <begin position="224"/>
        <end position="234"/>
    </location>
</feature>
<keyword evidence="3" id="KW-1185">Reference proteome</keyword>
<evidence type="ECO:0000313" key="3">
    <source>
        <dbReference type="Proteomes" id="UP000655588"/>
    </source>
</evidence>
<name>A0A833SCX3_9HYME</name>
<sequence>MRDIDDFLLKECINSATQITVVFVGLWILRGDVNAAKNGLKREILRTECDQFWFYHYSEQRQKYSKGESVIDIQYDACHLVFVSDAHDPRESANINRIPVDRIERAFSQLSWLKAMINISSLVGYEFKLNNSKIQSLQNSIHRIHSVCEIGAEVLTSFARNIASVLSATLLNEYQDPPSNQSSTNLLNRIQEAQFPLDIDHAPPESPANSSNASFNRYPRYTRESSSNEGKQATFQDTLVTNVPQYSKYYNSEAYKPYEFAVNRDSRISYDQLNVETPENVNEGGAKENSIDADVKTAALHYRYHQSPGFGYKPERTHQLPNPNHYPLRLDLQSNYHRLSPQTPVGPPQSSSSAETVNPIDENENAQVARITRRPFHLNYHSPLNAPYYPFHHHAGFHPHDRPVEGESQNPANGQAGESNPSKLIDDQSQGQTAFAGYDYGPRFHYRHPYYDGFYPGFPGFYPRPFNESFRNHGNGNHGDHNGTNGAFGPYGYHHGPFFHGPKFHGPYVPYNSYYPYFHGPRRPENHGPPENHGNSEQLASPENGYADGNSTGNHHGGYPYYGGFPYYGPYHGFNFHPYPLAPFHGLPYRFGHGFHSFLFPGFKPVPYLNFYHHYPFAHWHPFGGYYHHNNRPMMAEKPGQTEKNGNENSEPAPNSEAEMLSESKLEAIRSLALSGYEKRFNPEFVSKERNGDRVFNELS</sequence>
<feature type="compositionally biased region" description="Low complexity" evidence="1">
    <location>
        <begin position="207"/>
        <end position="216"/>
    </location>
</feature>
<feature type="compositionally biased region" description="Polar residues" evidence="1">
    <location>
        <begin position="407"/>
        <end position="429"/>
    </location>
</feature>
<organism evidence="2 3">
    <name type="scientific">Frieseomelitta varia</name>
    <dbReference type="NCBI Taxonomy" id="561572"/>
    <lineage>
        <taxon>Eukaryota</taxon>
        <taxon>Metazoa</taxon>
        <taxon>Ecdysozoa</taxon>
        <taxon>Arthropoda</taxon>
        <taxon>Hexapoda</taxon>
        <taxon>Insecta</taxon>
        <taxon>Pterygota</taxon>
        <taxon>Neoptera</taxon>
        <taxon>Endopterygota</taxon>
        <taxon>Hymenoptera</taxon>
        <taxon>Apocrita</taxon>
        <taxon>Aculeata</taxon>
        <taxon>Apoidea</taxon>
        <taxon>Anthophila</taxon>
        <taxon>Apidae</taxon>
        <taxon>Frieseomelitta</taxon>
    </lineage>
</organism>
<reference evidence="2" key="1">
    <citation type="submission" date="2019-11" db="EMBL/GenBank/DDBJ databases">
        <title>The nuclear and mitochondrial genomes of Frieseomelitta varia - a highly eusocial stingless bee (Meliponini) with a permanently sterile worker caste.</title>
        <authorList>
            <person name="Freitas F.C.P."/>
            <person name="Lourenco A.P."/>
            <person name="Nunes F.M.F."/>
            <person name="Paschoal A.R."/>
            <person name="Abreu F.C.P."/>
            <person name="Barbin F.O."/>
            <person name="Bataglia L."/>
            <person name="Cardoso-Junior C.A.M."/>
            <person name="Cervoni M.S."/>
            <person name="Silva S.R."/>
            <person name="Dalarmi F."/>
            <person name="Del Lama M.A."/>
            <person name="Depintor T.S."/>
            <person name="Ferreira K.M."/>
            <person name="Goria P.S."/>
            <person name="Jaskot M.C."/>
            <person name="Lago D.C."/>
            <person name="Luna-Lucena D."/>
            <person name="Moda L.M."/>
            <person name="Nascimento L."/>
            <person name="Pedrino M."/>
            <person name="Rabico F.O."/>
            <person name="Sanches F.C."/>
            <person name="Santos D.E."/>
            <person name="Santos C.G."/>
            <person name="Vieira J."/>
            <person name="Lopes T.F."/>
            <person name="Barchuk A.R."/>
            <person name="Hartfelder K."/>
            <person name="Simoes Z.L.P."/>
            <person name="Bitondi M.M.G."/>
            <person name="Pinheiro D.G."/>
        </authorList>
    </citation>
    <scope>NUCLEOTIDE SEQUENCE</scope>
    <source>
        <strain evidence="2">USP_RPSP 00005682</strain>
        <tissue evidence="2">Whole individual</tissue>
    </source>
</reference>
<dbReference type="EMBL" id="WNWW01000152">
    <property type="protein sequence ID" value="KAF3429621.1"/>
    <property type="molecule type" value="Genomic_DNA"/>
</dbReference>
<feature type="region of interest" description="Disordered" evidence="1">
    <location>
        <begin position="634"/>
        <end position="662"/>
    </location>
</feature>
<evidence type="ECO:0000256" key="1">
    <source>
        <dbReference type="SAM" id="MobiDB-lite"/>
    </source>
</evidence>
<evidence type="ECO:0000313" key="2">
    <source>
        <dbReference type="EMBL" id="KAF3429621.1"/>
    </source>
</evidence>
<protein>
    <submittedName>
        <fullName evidence="2">Uncharacterized protein</fullName>
    </submittedName>
</protein>
<proteinExistence type="predicted"/>
<accession>A0A833SCX3</accession>
<feature type="region of interest" description="Disordered" evidence="1">
    <location>
        <begin position="393"/>
        <end position="429"/>
    </location>
</feature>
<comment type="caution">
    <text evidence="2">The sequence shown here is derived from an EMBL/GenBank/DDBJ whole genome shotgun (WGS) entry which is preliminary data.</text>
</comment>
<feature type="region of interest" description="Disordered" evidence="1">
    <location>
        <begin position="199"/>
        <end position="234"/>
    </location>
</feature>
<feature type="region of interest" description="Disordered" evidence="1">
    <location>
        <begin position="338"/>
        <end position="361"/>
    </location>
</feature>
<dbReference type="AlphaFoldDB" id="A0A833SCX3"/>
<feature type="compositionally biased region" description="Polar residues" evidence="1">
    <location>
        <begin position="642"/>
        <end position="653"/>
    </location>
</feature>